<comment type="caution">
    <text evidence="1">The sequence shown here is derived from an EMBL/GenBank/DDBJ whole genome shotgun (WGS) entry which is preliminary data.</text>
</comment>
<evidence type="ECO:0000313" key="1">
    <source>
        <dbReference type="EMBL" id="CAG8744662.1"/>
    </source>
</evidence>
<sequence length="138" mass="16058">TDMTTLNKLNSYFVLKDLIRIHPCIMSVEDVRKKSEFSLKLTNLSLDTNGRHLISIGNVIKAIAWIIPKSRANYRNLQYAIFYFKTKESIEAVKNGETYFLDRKRLIWTDPNAKLCFTCQVSGHQSQNYHKNRSALQD</sequence>
<protein>
    <submittedName>
        <fullName evidence="1">9060_t:CDS:1</fullName>
    </submittedName>
</protein>
<dbReference type="EMBL" id="CAJVPQ010016084">
    <property type="protein sequence ID" value="CAG8744662.1"/>
    <property type="molecule type" value="Genomic_DNA"/>
</dbReference>
<reference evidence="1" key="1">
    <citation type="submission" date="2021-06" db="EMBL/GenBank/DDBJ databases">
        <authorList>
            <person name="Kallberg Y."/>
            <person name="Tangrot J."/>
            <person name="Rosling A."/>
        </authorList>
    </citation>
    <scope>NUCLEOTIDE SEQUENCE</scope>
    <source>
        <strain evidence="1">UK204</strain>
    </source>
</reference>
<dbReference type="Proteomes" id="UP000789570">
    <property type="component" value="Unassembled WGS sequence"/>
</dbReference>
<name>A0A9N9NLK9_9GLOM</name>
<proteinExistence type="predicted"/>
<evidence type="ECO:0000313" key="2">
    <source>
        <dbReference type="Proteomes" id="UP000789570"/>
    </source>
</evidence>
<feature type="non-terminal residue" evidence="1">
    <location>
        <position position="1"/>
    </location>
</feature>
<dbReference type="OrthoDB" id="7608935at2759"/>
<dbReference type="AlphaFoldDB" id="A0A9N9NLK9"/>
<accession>A0A9N9NLK9</accession>
<keyword evidence="2" id="KW-1185">Reference proteome</keyword>
<gene>
    <name evidence="1" type="ORF">FCALED_LOCUS15872</name>
</gene>
<organism evidence="1 2">
    <name type="scientific">Funneliformis caledonium</name>
    <dbReference type="NCBI Taxonomy" id="1117310"/>
    <lineage>
        <taxon>Eukaryota</taxon>
        <taxon>Fungi</taxon>
        <taxon>Fungi incertae sedis</taxon>
        <taxon>Mucoromycota</taxon>
        <taxon>Glomeromycotina</taxon>
        <taxon>Glomeromycetes</taxon>
        <taxon>Glomerales</taxon>
        <taxon>Glomeraceae</taxon>
        <taxon>Funneliformis</taxon>
    </lineage>
</organism>